<comment type="caution">
    <text evidence="1">The sequence shown here is derived from an EMBL/GenBank/DDBJ whole genome shotgun (WGS) entry which is preliminary data.</text>
</comment>
<evidence type="ECO:0000313" key="2">
    <source>
        <dbReference type="Proteomes" id="UP001419268"/>
    </source>
</evidence>
<sequence length="58" mass="6718">MSSTVHMVDEEPRTKSLMEELLKYMKVGETLCEASQPTLSWLDCMQISEFPDLVMHLQ</sequence>
<keyword evidence="2" id="KW-1185">Reference proteome</keyword>
<dbReference type="AlphaFoldDB" id="A0AAP0ECR0"/>
<accession>A0AAP0ECR0</accession>
<organism evidence="1 2">
    <name type="scientific">Stephania cephalantha</name>
    <dbReference type="NCBI Taxonomy" id="152367"/>
    <lineage>
        <taxon>Eukaryota</taxon>
        <taxon>Viridiplantae</taxon>
        <taxon>Streptophyta</taxon>
        <taxon>Embryophyta</taxon>
        <taxon>Tracheophyta</taxon>
        <taxon>Spermatophyta</taxon>
        <taxon>Magnoliopsida</taxon>
        <taxon>Ranunculales</taxon>
        <taxon>Menispermaceae</taxon>
        <taxon>Menispermoideae</taxon>
        <taxon>Cissampelideae</taxon>
        <taxon>Stephania</taxon>
    </lineage>
</organism>
<reference evidence="1 2" key="1">
    <citation type="submission" date="2024-01" db="EMBL/GenBank/DDBJ databases">
        <title>Genome assemblies of Stephania.</title>
        <authorList>
            <person name="Yang L."/>
        </authorList>
    </citation>
    <scope>NUCLEOTIDE SEQUENCE [LARGE SCALE GENOMIC DNA]</scope>
    <source>
        <strain evidence="1">JXDWG</strain>
        <tissue evidence="1">Leaf</tissue>
    </source>
</reference>
<name>A0AAP0ECR0_9MAGN</name>
<evidence type="ECO:0000313" key="1">
    <source>
        <dbReference type="EMBL" id="KAK9088457.1"/>
    </source>
</evidence>
<protein>
    <submittedName>
        <fullName evidence="1">Uncharacterized protein</fullName>
    </submittedName>
</protein>
<gene>
    <name evidence="1" type="ORF">Scep_027539</name>
</gene>
<proteinExistence type="predicted"/>
<dbReference type="Proteomes" id="UP001419268">
    <property type="component" value="Unassembled WGS sequence"/>
</dbReference>
<dbReference type="EMBL" id="JBBNAG010000012">
    <property type="protein sequence ID" value="KAK9088457.1"/>
    <property type="molecule type" value="Genomic_DNA"/>
</dbReference>